<dbReference type="Pfam" id="PF15477">
    <property type="entry name" value="SMAP"/>
    <property type="match status" value="1"/>
</dbReference>
<evidence type="ECO:0000313" key="5">
    <source>
        <dbReference type="EMBL" id="ORX50887.1"/>
    </source>
</evidence>
<protein>
    <recommendedName>
        <fullName evidence="2">Small acidic protein</fullName>
    </recommendedName>
</protein>
<dbReference type="InterPro" id="IPR026714">
    <property type="entry name" value="SMAP"/>
</dbReference>
<dbReference type="AlphaFoldDB" id="A0A1X2GCX7"/>
<feature type="region of interest" description="Disordered" evidence="3">
    <location>
        <begin position="1"/>
        <end position="107"/>
    </location>
</feature>
<proteinExistence type="inferred from homology"/>
<evidence type="ECO:0000256" key="2">
    <source>
        <dbReference type="ARBA" id="ARBA00016161"/>
    </source>
</evidence>
<evidence type="ECO:0000259" key="4">
    <source>
        <dbReference type="Pfam" id="PF15477"/>
    </source>
</evidence>
<organism evidence="5 6">
    <name type="scientific">Hesseltinella vesiculosa</name>
    <dbReference type="NCBI Taxonomy" id="101127"/>
    <lineage>
        <taxon>Eukaryota</taxon>
        <taxon>Fungi</taxon>
        <taxon>Fungi incertae sedis</taxon>
        <taxon>Mucoromycota</taxon>
        <taxon>Mucoromycotina</taxon>
        <taxon>Mucoromycetes</taxon>
        <taxon>Mucorales</taxon>
        <taxon>Cunninghamellaceae</taxon>
        <taxon>Hesseltinella</taxon>
    </lineage>
</organism>
<keyword evidence="6" id="KW-1185">Reference proteome</keyword>
<accession>A0A1X2GCX7</accession>
<comment type="similarity">
    <text evidence="1">Belongs to the SMAP family.</text>
</comment>
<evidence type="ECO:0000256" key="1">
    <source>
        <dbReference type="ARBA" id="ARBA00006502"/>
    </source>
</evidence>
<dbReference type="OrthoDB" id="10066125at2759"/>
<feature type="compositionally biased region" description="Basic residues" evidence="3">
    <location>
        <begin position="35"/>
        <end position="72"/>
    </location>
</feature>
<feature type="region of interest" description="Disordered" evidence="3">
    <location>
        <begin position="154"/>
        <end position="176"/>
    </location>
</feature>
<feature type="domain" description="Small acidic protein-like" evidence="4">
    <location>
        <begin position="99"/>
        <end position="173"/>
    </location>
</feature>
<comment type="caution">
    <text evidence="5">The sequence shown here is derived from an EMBL/GenBank/DDBJ whole genome shotgun (WGS) entry which is preliminary data.</text>
</comment>
<dbReference type="PANTHER" id="PTHR22175">
    <property type="entry name" value="SMALL ACIDIC PROTEIN-RELATED"/>
    <property type="match status" value="1"/>
</dbReference>
<gene>
    <name evidence="5" type="ORF">DM01DRAFT_1337485</name>
</gene>
<feature type="compositionally biased region" description="Polar residues" evidence="3">
    <location>
        <begin position="123"/>
        <end position="135"/>
    </location>
</feature>
<dbReference type="Proteomes" id="UP000242146">
    <property type="component" value="Unassembled WGS sequence"/>
</dbReference>
<evidence type="ECO:0000313" key="6">
    <source>
        <dbReference type="Proteomes" id="UP000242146"/>
    </source>
</evidence>
<reference evidence="5 6" key="1">
    <citation type="submission" date="2016-07" db="EMBL/GenBank/DDBJ databases">
        <title>Pervasive Adenine N6-methylation of Active Genes in Fungi.</title>
        <authorList>
            <consortium name="DOE Joint Genome Institute"/>
            <person name="Mondo S.J."/>
            <person name="Dannebaum R.O."/>
            <person name="Kuo R.C."/>
            <person name="Labutti K."/>
            <person name="Haridas S."/>
            <person name="Kuo A."/>
            <person name="Salamov A."/>
            <person name="Ahrendt S.R."/>
            <person name="Lipzen A."/>
            <person name="Sullivan W."/>
            <person name="Andreopoulos W.B."/>
            <person name="Clum A."/>
            <person name="Lindquist E."/>
            <person name="Daum C."/>
            <person name="Ramamoorthy G.K."/>
            <person name="Gryganskyi A."/>
            <person name="Culley D."/>
            <person name="Magnuson J.K."/>
            <person name="James T.Y."/>
            <person name="O'Malley M.A."/>
            <person name="Stajich J.E."/>
            <person name="Spatafora J.W."/>
            <person name="Visel A."/>
            <person name="Grigoriev I.V."/>
        </authorList>
    </citation>
    <scope>NUCLEOTIDE SEQUENCE [LARGE SCALE GENOMIC DNA]</scope>
    <source>
        <strain evidence="5 6">NRRL 3301</strain>
    </source>
</reference>
<dbReference type="InterPro" id="IPR028124">
    <property type="entry name" value="SMAP_dom"/>
</dbReference>
<dbReference type="PANTHER" id="PTHR22175:SF0">
    <property type="entry name" value="SMALL ACIDIC PROTEIN"/>
    <property type="match status" value="1"/>
</dbReference>
<dbReference type="EMBL" id="MCGT01000022">
    <property type="protein sequence ID" value="ORX50887.1"/>
    <property type="molecule type" value="Genomic_DNA"/>
</dbReference>
<feature type="compositionally biased region" description="Low complexity" evidence="3">
    <location>
        <begin position="1"/>
        <end position="15"/>
    </location>
</feature>
<feature type="region of interest" description="Disordered" evidence="3">
    <location>
        <begin position="119"/>
        <end position="142"/>
    </location>
</feature>
<name>A0A1X2GCX7_9FUNG</name>
<evidence type="ECO:0000256" key="3">
    <source>
        <dbReference type="SAM" id="MobiDB-lite"/>
    </source>
</evidence>
<sequence length="176" mass="19680">MACPSSSHKQSAMAKSSKKDKKEKDLGIDATTDSKHKKVIKDKKKDKKEKKDKKDKKEKKEKKDKKEKHQHKDVKEDIPAQPAAPPAAEQTATGGWNDWNKASFGGDMAQKNKFMRLLGAKKQQPSTAQPSSSIKSAIDADEGSRISNNLEKQFNDGLQFRKQQQMGRRGGLGFSR</sequence>